<evidence type="ECO:0000313" key="10">
    <source>
        <dbReference type="Proteomes" id="UP000675664"/>
    </source>
</evidence>
<feature type="binding site" evidence="8">
    <location>
        <position position="96"/>
    </location>
    <ligand>
        <name>ATP</name>
        <dbReference type="ChEBI" id="CHEBI:30616"/>
    </ligand>
</feature>
<feature type="binding site" evidence="8">
    <location>
        <position position="130"/>
    </location>
    <ligand>
        <name>ATP</name>
        <dbReference type="ChEBI" id="CHEBI:30616"/>
    </ligand>
</feature>
<dbReference type="GO" id="GO:0005524">
    <property type="term" value="F:ATP binding"/>
    <property type="evidence" value="ECO:0007669"/>
    <property type="project" value="UniProtKB-UniRule"/>
</dbReference>
<dbReference type="HAMAP" id="MF_00692">
    <property type="entry name" value="SelO"/>
    <property type="match status" value="1"/>
</dbReference>
<dbReference type="PANTHER" id="PTHR32057:SF14">
    <property type="entry name" value="PROTEIN ADENYLYLTRANSFERASE SELO, MITOCHONDRIAL"/>
    <property type="match status" value="1"/>
</dbReference>
<proteinExistence type="inferred from homology"/>
<feature type="binding site" evidence="8">
    <location>
        <position position="266"/>
    </location>
    <ligand>
        <name>ATP</name>
        <dbReference type="ChEBI" id="CHEBI:30616"/>
    </ligand>
</feature>
<dbReference type="NCBIfam" id="NF000658">
    <property type="entry name" value="PRK00029.1"/>
    <property type="match status" value="1"/>
</dbReference>
<accession>A0A8J7W1X4</accession>
<comment type="caution">
    <text evidence="9">The sequence shown here is derived from an EMBL/GenBank/DDBJ whole genome shotgun (WGS) entry which is preliminary data.</text>
</comment>
<keyword evidence="7 8" id="KW-0460">Magnesium</keyword>
<protein>
    <recommendedName>
        <fullName evidence="8">Protein nucleotidyltransferase YdiU</fullName>
        <ecNumber evidence="8">2.7.7.-</ecNumber>
    </recommendedName>
    <alternativeName>
        <fullName evidence="8">Protein adenylyltransferase YdiU</fullName>
        <ecNumber evidence="8">2.7.7.108</ecNumber>
    </alternativeName>
    <alternativeName>
        <fullName evidence="8">Protein uridylyltransferase YdiU</fullName>
        <ecNumber evidence="8">2.7.7.-</ecNumber>
    </alternativeName>
</protein>
<reference evidence="9" key="2">
    <citation type="submission" date="2021-04" db="EMBL/GenBank/DDBJ databases">
        <authorList>
            <person name="Liu J."/>
        </authorList>
    </citation>
    <scope>NUCLEOTIDE SEQUENCE</scope>
    <source>
        <strain evidence="9">BAD-6</strain>
    </source>
</reference>
<comment type="catalytic activity">
    <reaction evidence="8">
        <text>L-tyrosyl-[protein] + UTP = O-(5'-uridylyl)-L-tyrosyl-[protein] + diphosphate</text>
        <dbReference type="Rhea" id="RHEA:83887"/>
        <dbReference type="Rhea" id="RHEA-COMP:10136"/>
        <dbReference type="Rhea" id="RHEA-COMP:20238"/>
        <dbReference type="ChEBI" id="CHEBI:33019"/>
        <dbReference type="ChEBI" id="CHEBI:46398"/>
        <dbReference type="ChEBI" id="CHEBI:46858"/>
        <dbReference type="ChEBI" id="CHEBI:90602"/>
    </reaction>
</comment>
<comment type="function">
    <text evidence="8">Nucleotidyltransferase involved in the post-translational modification of proteins. It can catalyze the addition of adenosine monophosphate (AMP) or uridine monophosphate (UMP) to a protein, resulting in modifications known as AMPylation and UMPylation.</text>
</comment>
<dbReference type="EC" id="2.7.7.-" evidence="8"/>
<evidence type="ECO:0000256" key="6">
    <source>
        <dbReference type="ARBA" id="ARBA00022840"/>
    </source>
</evidence>
<evidence type="ECO:0000256" key="8">
    <source>
        <dbReference type="HAMAP-Rule" id="MF_00692"/>
    </source>
</evidence>
<feature type="binding site" evidence="8">
    <location>
        <position position="180"/>
    </location>
    <ligand>
        <name>ATP</name>
        <dbReference type="ChEBI" id="CHEBI:30616"/>
    </ligand>
</feature>
<evidence type="ECO:0000256" key="2">
    <source>
        <dbReference type="ARBA" id="ARBA00022679"/>
    </source>
</evidence>
<sequence>MEKIHSKIDAGWNLDNSYAHLPELFFSALDPAPVRSPKLVILNHPLAKSLGLNIHALENKDGEEVFAGSRIPEGSFPLAQAYAGHQFGHFTMLGDGRALLLGEQITPQGERFDIQLKGSGRTPYSRGGDGRAALGPMLREYMISEAMHGLGIPTTRSLAVAATGEAIIRETIQPGAVLTRVASSHLRVGTFQYASKWGTVEELRALADYTLQRHFTDADSRDNPYLTLLKEVIKGQSQLIAKWQMVGFIHGVMNTDNMALSGETIDYGPCAFMDAYDPATVFSSIDIHGRYAYGNQPQIAAWNLTRFAETLLPLLHQDHEQAVTMAKDAIMEFHQLFYHHWLSGMMAKLGIFHEEDQDESLIEDLLAMMKQYNADFTNTFRALTFDEPEDTGLSGTSEFVQWHGQWKARLSRQQESEEDSHRLMKNSNPAIIPRNHRVEEALEAAVKNGDYSVMERLLGVLSKPYEHLPEQAEYTTLPEPTGCSYRTFCGT</sequence>
<feature type="binding site" evidence="8">
    <location>
        <position position="94"/>
    </location>
    <ligand>
        <name>ATP</name>
        <dbReference type="ChEBI" id="CHEBI:30616"/>
    </ligand>
</feature>
<keyword evidence="10" id="KW-1185">Reference proteome</keyword>
<feature type="binding site" evidence="8">
    <location>
        <position position="129"/>
    </location>
    <ligand>
        <name>ATP</name>
        <dbReference type="ChEBI" id="CHEBI:30616"/>
    </ligand>
</feature>
<comment type="catalytic activity">
    <reaction evidence="8">
        <text>L-histidyl-[protein] + UTP = N(tele)-(5'-uridylyl)-L-histidyl-[protein] + diphosphate</text>
        <dbReference type="Rhea" id="RHEA:83891"/>
        <dbReference type="Rhea" id="RHEA-COMP:9745"/>
        <dbReference type="Rhea" id="RHEA-COMP:20239"/>
        <dbReference type="ChEBI" id="CHEBI:29979"/>
        <dbReference type="ChEBI" id="CHEBI:33019"/>
        <dbReference type="ChEBI" id="CHEBI:46398"/>
        <dbReference type="ChEBI" id="CHEBI:233474"/>
    </reaction>
</comment>
<keyword evidence="6 8" id="KW-0067">ATP-binding</keyword>
<feature type="binding site" evidence="8">
    <location>
        <position position="257"/>
    </location>
    <ligand>
        <name>Mg(2+)</name>
        <dbReference type="ChEBI" id="CHEBI:18420"/>
    </ligand>
</feature>
<gene>
    <name evidence="8" type="primary">ydiU</name>
    <name evidence="8" type="synonym">selO</name>
    <name evidence="9" type="ORF">KCX82_15960</name>
</gene>
<comment type="catalytic activity">
    <reaction evidence="8">
        <text>L-threonyl-[protein] + ATP = 3-O-(5'-adenylyl)-L-threonyl-[protein] + diphosphate</text>
        <dbReference type="Rhea" id="RHEA:54292"/>
        <dbReference type="Rhea" id="RHEA-COMP:11060"/>
        <dbReference type="Rhea" id="RHEA-COMP:13847"/>
        <dbReference type="ChEBI" id="CHEBI:30013"/>
        <dbReference type="ChEBI" id="CHEBI:30616"/>
        <dbReference type="ChEBI" id="CHEBI:33019"/>
        <dbReference type="ChEBI" id="CHEBI:138113"/>
        <dbReference type="EC" id="2.7.7.108"/>
    </reaction>
</comment>
<feature type="binding site" evidence="8">
    <location>
        <position position="266"/>
    </location>
    <ligand>
        <name>Mg(2+)</name>
        <dbReference type="ChEBI" id="CHEBI:18420"/>
    </ligand>
</feature>
<dbReference type="Proteomes" id="UP000675664">
    <property type="component" value="Unassembled WGS sequence"/>
</dbReference>
<comment type="similarity">
    <text evidence="1 8">Belongs to the SELO family.</text>
</comment>
<dbReference type="GO" id="GO:0030145">
    <property type="term" value="F:manganese ion binding"/>
    <property type="evidence" value="ECO:0007669"/>
    <property type="project" value="UniProtKB-UniRule"/>
</dbReference>
<name>A0A8J7W1X4_9FIRM</name>
<feature type="binding site" evidence="8">
    <location>
        <position position="117"/>
    </location>
    <ligand>
        <name>ATP</name>
        <dbReference type="ChEBI" id="CHEBI:30616"/>
    </ligand>
</feature>
<keyword evidence="2 8" id="KW-0808">Transferase</keyword>
<organism evidence="9 10">
    <name type="scientific">Sinanaerobacter chloroacetimidivorans</name>
    <dbReference type="NCBI Taxonomy" id="2818044"/>
    <lineage>
        <taxon>Bacteria</taxon>
        <taxon>Bacillati</taxon>
        <taxon>Bacillota</taxon>
        <taxon>Clostridia</taxon>
        <taxon>Peptostreptococcales</taxon>
        <taxon>Anaerovoracaceae</taxon>
        <taxon>Sinanaerobacter</taxon>
    </lineage>
</organism>
<dbReference type="PANTHER" id="PTHR32057">
    <property type="entry name" value="PROTEIN ADENYLYLTRANSFERASE SELO, MITOCHONDRIAL"/>
    <property type="match status" value="1"/>
</dbReference>
<dbReference type="GO" id="GO:0000287">
    <property type="term" value="F:magnesium ion binding"/>
    <property type="evidence" value="ECO:0007669"/>
    <property type="project" value="UniProtKB-UniRule"/>
</dbReference>
<keyword evidence="5 8" id="KW-0547">Nucleotide-binding</keyword>
<feature type="active site" description="Proton acceptor" evidence="8">
    <location>
        <position position="256"/>
    </location>
</feature>
<dbReference type="EC" id="2.7.7.108" evidence="8"/>
<comment type="catalytic activity">
    <reaction evidence="8">
        <text>L-seryl-[protein] + ATP = 3-O-(5'-adenylyl)-L-seryl-[protein] + diphosphate</text>
        <dbReference type="Rhea" id="RHEA:58120"/>
        <dbReference type="Rhea" id="RHEA-COMP:9863"/>
        <dbReference type="Rhea" id="RHEA-COMP:15073"/>
        <dbReference type="ChEBI" id="CHEBI:29999"/>
        <dbReference type="ChEBI" id="CHEBI:30616"/>
        <dbReference type="ChEBI" id="CHEBI:33019"/>
        <dbReference type="ChEBI" id="CHEBI:142516"/>
        <dbReference type="EC" id="2.7.7.108"/>
    </reaction>
</comment>
<comment type="catalytic activity">
    <reaction evidence="8">
        <text>L-seryl-[protein] + UTP = O-(5'-uridylyl)-L-seryl-[protein] + diphosphate</text>
        <dbReference type="Rhea" id="RHEA:64604"/>
        <dbReference type="Rhea" id="RHEA-COMP:9863"/>
        <dbReference type="Rhea" id="RHEA-COMP:16635"/>
        <dbReference type="ChEBI" id="CHEBI:29999"/>
        <dbReference type="ChEBI" id="CHEBI:33019"/>
        <dbReference type="ChEBI" id="CHEBI:46398"/>
        <dbReference type="ChEBI" id="CHEBI:156051"/>
    </reaction>
</comment>
<keyword evidence="3 8" id="KW-0548">Nucleotidyltransferase</keyword>
<keyword evidence="8" id="KW-0464">Manganese</keyword>
<evidence type="ECO:0000256" key="4">
    <source>
        <dbReference type="ARBA" id="ARBA00022723"/>
    </source>
</evidence>
<dbReference type="EMBL" id="JAGSND010000012">
    <property type="protein sequence ID" value="MBR0599382.1"/>
    <property type="molecule type" value="Genomic_DNA"/>
</dbReference>
<comment type="cofactor">
    <cofactor evidence="8">
        <name>Mg(2+)</name>
        <dbReference type="ChEBI" id="CHEBI:18420"/>
    </cofactor>
    <cofactor evidence="8">
        <name>Mn(2+)</name>
        <dbReference type="ChEBI" id="CHEBI:29035"/>
    </cofactor>
</comment>
<dbReference type="RefSeq" id="WP_227019514.1">
    <property type="nucleotide sequence ID" value="NZ_JAGSND010000012.1"/>
</dbReference>
<reference evidence="9" key="1">
    <citation type="submission" date="2021-04" db="EMBL/GenBank/DDBJ databases">
        <title>Sinoanaerobacter chloroacetimidivorans sp. nov., an obligate anaerobic bacterium isolated from anaerobic sludge.</title>
        <authorList>
            <person name="Bao Y."/>
        </authorList>
    </citation>
    <scope>NUCLEOTIDE SEQUENCE</scope>
    <source>
        <strain evidence="9">BAD-6</strain>
    </source>
</reference>
<evidence type="ECO:0000256" key="3">
    <source>
        <dbReference type="ARBA" id="ARBA00022695"/>
    </source>
</evidence>
<evidence type="ECO:0000313" key="9">
    <source>
        <dbReference type="EMBL" id="MBR0599382.1"/>
    </source>
</evidence>
<dbReference type="Pfam" id="PF02696">
    <property type="entry name" value="SelO"/>
    <property type="match status" value="1"/>
</dbReference>
<comment type="catalytic activity">
    <reaction evidence="8">
        <text>L-tyrosyl-[protein] + ATP = O-(5'-adenylyl)-L-tyrosyl-[protein] + diphosphate</text>
        <dbReference type="Rhea" id="RHEA:54288"/>
        <dbReference type="Rhea" id="RHEA-COMP:10136"/>
        <dbReference type="Rhea" id="RHEA-COMP:13846"/>
        <dbReference type="ChEBI" id="CHEBI:30616"/>
        <dbReference type="ChEBI" id="CHEBI:33019"/>
        <dbReference type="ChEBI" id="CHEBI:46858"/>
        <dbReference type="ChEBI" id="CHEBI:83624"/>
        <dbReference type="EC" id="2.7.7.108"/>
    </reaction>
</comment>
<feature type="binding site" evidence="8">
    <location>
        <position position="97"/>
    </location>
    <ligand>
        <name>ATP</name>
        <dbReference type="ChEBI" id="CHEBI:30616"/>
    </ligand>
</feature>
<dbReference type="GO" id="GO:0070733">
    <property type="term" value="F:AMPylase activity"/>
    <property type="evidence" value="ECO:0007669"/>
    <property type="project" value="UniProtKB-EC"/>
</dbReference>
<evidence type="ECO:0000256" key="5">
    <source>
        <dbReference type="ARBA" id="ARBA00022741"/>
    </source>
</evidence>
<dbReference type="AlphaFoldDB" id="A0A8J7W1X4"/>
<dbReference type="InterPro" id="IPR003846">
    <property type="entry name" value="SelO"/>
</dbReference>
<keyword evidence="4 8" id="KW-0479">Metal-binding</keyword>
<evidence type="ECO:0000256" key="1">
    <source>
        <dbReference type="ARBA" id="ARBA00009747"/>
    </source>
</evidence>
<feature type="binding site" evidence="8">
    <location>
        <position position="187"/>
    </location>
    <ligand>
        <name>ATP</name>
        <dbReference type="ChEBI" id="CHEBI:30616"/>
    </ligand>
</feature>
<evidence type="ECO:0000256" key="7">
    <source>
        <dbReference type="ARBA" id="ARBA00022842"/>
    </source>
</evidence>